<dbReference type="InterPro" id="IPR016305">
    <property type="entry name" value="Mannose-6-P_Isomerase"/>
</dbReference>
<evidence type="ECO:0000256" key="1">
    <source>
        <dbReference type="ARBA" id="ARBA00000757"/>
    </source>
</evidence>
<dbReference type="InterPro" id="IPR046458">
    <property type="entry name" value="PMI_typeI_hel"/>
</dbReference>
<dbReference type="PROSITE" id="PS00966">
    <property type="entry name" value="PMI_I_2"/>
    <property type="match status" value="1"/>
</dbReference>
<keyword evidence="18" id="KW-1185">Reference proteome</keyword>
<dbReference type="Proteomes" id="UP000186698">
    <property type="component" value="Chromosome 3S"/>
</dbReference>
<feature type="domain" description="Phosphomannose isomerase type I helical insertion" evidence="17">
    <location>
        <begin position="174"/>
        <end position="263"/>
    </location>
</feature>
<dbReference type="AGR" id="Xenbase:XB-GENE-973633"/>
<evidence type="ECO:0000313" key="20">
    <source>
        <dbReference type="Xenbase" id="XB-GENE-973633"/>
    </source>
</evidence>
<feature type="domain" description="Phosphomannose isomerase type I catalytic" evidence="16">
    <location>
        <begin position="11"/>
        <end position="157"/>
    </location>
</feature>
<comment type="catalytic activity">
    <reaction evidence="1 12">
        <text>D-mannose 6-phosphate = D-fructose 6-phosphate</text>
        <dbReference type="Rhea" id="RHEA:12356"/>
        <dbReference type="ChEBI" id="CHEBI:58735"/>
        <dbReference type="ChEBI" id="CHEBI:61527"/>
        <dbReference type="EC" id="5.3.1.8"/>
    </reaction>
</comment>
<dbReference type="PANTHER" id="PTHR10309:SF0">
    <property type="entry name" value="MANNOSE-6-PHOSPHATE ISOMERASE"/>
    <property type="match status" value="1"/>
</dbReference>
<evidence type="ECO:0000256" key="10">
    <source>
        <dbReference type="PIRSR" id="PIRSR001480-1"/>
    </source>
</evidence>
<dbReference type="GeneID" id="733350"/>
<dbReference type="Pfam" id="PF20511">
    <property type="entry name" value="PMI_typeI_cat"/>
    <property type="match status" value="1"/>
</dbReference>
<dbReference type="UniPathway" id="UPA00126">
    <property type="reaction ID" value="UER00423"/>
</dbReference>
<comment type="function">
    <text evidence="9">Isomerase that catalyzes the interconversion of fructose-6-P and mannose-6-P and has a critical role in the supply of D-mannose derivatives required for many eukaryotic glycosylation reactions.</text>
</comment>
<keyword evidence="7 11" id="KW-0862">Zinc</keyword>
<reference evidence="19" key="2">
    <citation type="submission" date="2025-08" db="UniProtKB">
        <authorList>
            <consortium name="RefSeq"/>
        </authorList>
    </citation>
    <scope>IDENTIFICATION</scope>
    <source>
        <strain evidence="19">J_2021</strain>
        <tissue evidence="19">Erythrocytes</tissue>
    </source>
</reference>
<dbReference type="OrthoDB" id="6605218at2759"/>
<evidence type="ECO:0000313" key="18">
    <source>
        <dbReference type="Proteomes" id="UP000186698"/>
    </source>
</evidence>
<evidence type="ECO:0000256" key="11">
    <source>
        <dbReference type="PIRSR" id="PIRSR001480-2"/>
    </source>
</evidence>
<evidence type="ECO:0000256" key="12">
    <source>
        <dbReference type="RuleBase" id="RU000611"/>
    </source>
</evidence>
<evidence type="ECO:0000259" key="15">
    <source>
        <dbReference type="Pfam" id="PF01238"/>
    </source>
</evidence>
<proteinExistence type="inferred from homology"/>
<feature type="binding site" evidence="11">
    <location>
        <position position="282"/>
    </location>
    <ligand>
        <name>Zn(2+)</name>
        <dbReference type="ChEBI" id="CHEBI:29105"/>
    </ligand>
</feature>
<feature type="domain" description="Phosphomannose isomerase type I C-terminal" evidence="15">
    <location>
        <begin position="341"/>
        <end position="384"/>
    </location>
</feature>
<gene>
    <name evidence="19 20" type="primary">mpi.S</name>
</gene>
<dbReference type="PROSITE" id="PS00965">
    <property type="entry name" value="PMI_I_1"/>
    <property type="match status" value="1"/>
</dbReference>
<evidence type="ECO:0000256" key="3">
    <source>
        <dbReference type="ARBA" id="ARBA00010772"/>
    </source>
</evidence>
<dbReference type="GO" id="GO:0008270">
    <property type="term" value="F:zinc ion binding"/>
    <property type="evidence" value="ECO:0007669"/>
    <property type="project" value="InterPro"/>
</dbReference>
<dbReference type="FunFam" id="2.60.120.10:FF:000044">
    <property type="entry name" value="Mannose-6-phosphate isomerase"/>
    <property type="match status" value="1"/>
</dbReference>
<evidence type="ECO:0000256" key="13">
    <source>
        <dbReference type="RuleBase" id="RU004189"/>
    </source>
</evidence>
<accession>A0A8J0UWU0</accession>
<dbReference type="Gene3D" id="2.60.120.10">
    <property type="entry name" value="Jelly Rolls"/>
    <property type="match status" value="2"/>
</dbReference>
<organism evidence="18 19">
    <name type="scientific">Xenopus laevis</name>
    <name type="common">African clawed frog</name>
    <dbReference type="NCBI Taxonomy" id="8355"/>
    <lineage>
        <taxon>Eukaryota</taxon>
        <taxon>Metazoa</taxon>
        <taxon>Chordata</taxon>
        <taxon>Craniata</taxon>
        <taxon>Vertebrata</taxon>
        <taxon>Euteleostomi</taxon>
        <taxon>Amphibia</taxon>
        <taxon>Batrachia</taxon>
        <taxon>Anura</taxon>
        <taxon>Pipoidea</taxon>
        <taxon>Pipidae</taxon>
        <taxon>Xenopodinae</taxon>
        <taxon>Xenopus</taxon>
        <taxon>Xenopus</taxon>
    </lineage>
</organism>
<dbReference type="FunFam" id="1.10.441.10:FF:000001">
    <property type="entry name" value="Mannose-6-phosphate isomerase"/>
    <property type="match status" value="1"/>
</dbReference>
<dbReference type="EC" id="5.3.1.8" evidence="4 12"/>
<dbReference type="GO" id="GO:0009298">
    <property type="term" value="P:GDP-mannose biosynthetic process"/>
    <property type="evidence" value="ECO:0000318"/>
    <property type="project" value="GO_Central"/>
</dbReference>
<feature type="active site" evidence="10">
    <location>
        <position position="301"/>
    </location>
</feature>
<comment type="similarity">
    <text evidence="3 13">Belongs to the mannose-6-phosphate isomerase type 1 family.</text>
</comment>
<dbReference type="Gene3D" id="1.10.441.10">
    <property type="entry name" value="Phosphomannose Isomerase, domain 2"/>
    <property type="match status" value="1"/>
</dbReference>
<feature type="binding site" evidence="11">
    <location>
        <position position="116"/>
    </location>
    <ligand>
        <name>Zn(2+)</name>
        <dbReference type="ChEBI" id="CHEBI:29105"/>
    </ligand>
</feature>
<feature type="binding site" evidence="11">
    <location>
        <position position="114"/>
    </location>
    <ligand>
        <name>Zn(2+)</name>
        <dbReference type="ChEBI" id="CHEBI:29105"/>
    </ligand>
</feature>
<evidence type="ECO:0000256" key="9">
    <source>
        <dbReference type="ARBA" id="ARBA00043915"/>
    </source>
</evidence>
<evidence type="ECO:0000256" key="7">
    <source>
        <dbReference type="ARBA" id="ARBA00022833"/>
    </source>
</evidence>
<dbReference type="SUPFAM" id="SSF51182">
    <property type="entry name" value="RmlC-like cupins"/>
    <property type="match status" value="1"/>
</dbReference>
<evidence type="ECO:0000256" key="4">
    <source>
        <dbReference type="ARBA" id="ARBA00011956"/>
    </source>
</evidence>
<comment type="cofactor">
    <cofactor evidence="11 12">
        <name>Zn(2+)</name>
        <dbReference type="ChEBI" id="CHEBI:29105"/>
    </cofactor>
    <text evidence="11 12">Binds 1 zinc ion per subunit.</text>
</comment>
<keyword evidence="6 11" id="KW-0479">Metal-binding</keyword>
<dbReference type="CDD" id="cd07011">
    <property type="entry name" value="cupin_PMI_type_I_N"/>
    <property type="match status" value="1"/>
</dbReference>
<dbReference type="GO" id="GO:0005975">
    <property type="term" value="P:carbohydrate metabolic process"/>
    <property type="evidence" value="ECO:0007669"/>
    <property type="project" value="InterPro"/>
</dbReference>
<dbReference type="CTD" id="733350"/>
<evidence type="ECO:0000256" key="2">
    <source>
        <dbReference type="ARBA" id="ARBA00004666"/>
    </source>
</evidence>
<evidence type="ECO:0000259" key="17">
    <source>
        <dbReference type="Pfam" id="PF20512"/>
    </source>
</evidence>
<dbReference type="InterPro" id="IPR001250">
    <property type="entry name" value="Man6P_Isoase-1"/>
</dbReference>
<reference evidence="18" key="1">
    <citation type="submission" date="2024-06" db="UniProtKB">
        <authorList>
            <consortium name="RefSeq"/>
        </authorList>
    </citation>
    <scope>NUCLEOTIDE SEQUENCE [LARGE SCALE GENOMIC DNA]</scope>
    <source>
        <strain evidence="18">J_2021</strain>
    </source>
</reference>
<evidence type="ECO:0000256" key="14">
    <source>
        <dbReference type="RuleBase" id="RU004248"/>
    </source>
</evidence>
<dbReference type="InterPro" id="IPR046457">
    <property type="entry name" value="PMI_typeI_cat"/>
</dbReference>
<keyword evidence="8 12" id="KW-0413">Isomerase</keyword>
<dbReference type="Pfam" id="PF20512">
    <property type="entry name" value="PMI_typeI_hel"/>
    <property type="match status" value="1"/>
</dbReference>
<name>A0A8J0UWU0_XENLA</name>
<comment type="pathway">
    <text evidence="2 14">Nucleotide-sugar biosynthesis; GDP-alpha-D-mannose biosynthesis; alpha-D-mannose 1-phosphate from D-fructose 6-phosphate: step 1/2.</text>
</comment>
<dbReference type="InterPro" id="IPR011051">
    <property type="entry name" value="RmlC_Cupin_sf"/>
</dbReference>
<dbReference type="PIRSF" id="PIRSF001480">
    <property type="entry name" value="Mannose-6-phosphate_isomerase"/>
    <property type="match status" value="1"/>
</dbReference>
<feature type="binding site" evidence="11">
    <location>
        <position position="141"/>
    </location>
    <ligand>
        <name>Zn(2+)</name>
        <dbReference type="ChEBI" id="CHEBI:29105"/>
    </ligand>
</feature>
<dbReference type="GO" id="GO:0004476">
    <property type="term" value="F:mannose-6-phosphate isomerase activity"/>
    <property type="evidence" value="ECO:0000318"/>
    <property type="project" value="GO_Central"/>
</dbReference>
<evidence type="ECO:0000259" key="16">
    <source>
        <dbReference type="Pfam" id="PF20511"/>
    </source>
</evidence>
<dbReference type="KEGG" id="xla:733350"/>
<sequence>MHSLFVPNNVFLLSCAVQDYAWGKLGNDSEVARLWSRGDKERPVVPDKPYAELWMGAHPKGDAIITDNQIAQKTLGKWIAAHPECLGTKVREIFHNQLPFLFKVLSVRLALSIQAHPDKALAKRLHTEFPQHYPDDNHKPEMAIALTPFRGLCGFRPIPEIVGFLKAVPEFHTLIGKEAAEKLETSVTGLSEGVEVRKALKNCFTSMMQSNKKDCAEQLNLLVQRVSQQFKSGKDVSSCLGDLLLTLHSQFPGDIGCFAVYFLNVLTLQPGEAMFLGANEPHAYLEGDCIECMACSDNTVRAGLTPKFIDVQTLCEMLTYTAAPASTKLFPSTPVSEDPYALLFNPPVPDFSVIKIEVPPSVSQYQVAALDSASILLLVRGEATSHVPYAGLHLTPGSVLFISTNESVLLNNDNSQTLLLFRACCLL</sequence>
<protein>
    <recommendedName>
        <fullName evidence="5 12">Mannose-6-phosphate isomerase</fullName>
        <ecNumber evidence="4 12">5.3.1.8</ecNumber>
    </recommendedName>
</protein>
<evidence type="ECO:0000256" key="6">
    <source>
        <dbReference type="ARBA" id="ARBA00022723"/>
    </source>
</evidence>
<evidence type="ECO:0000256" key="5">
    <source>
        <dbReference type="ARBA" id="ARBA00018236"/>
    </source>
</evidence>
<dbReference type="RefSeq" id="XP_018111052.1">
    <property type="nucleotide sequence ID" value="XM_018255563.2"/>
</dbReference>
<dbReference type="InterPro" id="IPR014710">
    <property type="entry name" value="RmlC-like_jellyroll"/>
</dbReference>
<dbReference type="InterPro" id="IPR018050">
    <property type="entry name" value="Pmannose_isomerase-type1_CS"/>
</dbReference>
<dbReference type="Pfam" id="PF01238">
    <property type="entry name" value="PMI_typeI_C"/>
    <property type="match status" value="1"/>
</dbReference>
<dbReference type="PANTHER" id="PTHR10309">
    <property type="entry name" value="MANNOSE-6-PHOSPHATE ISOMERASE"/>
    <property type="match status" value="1"/>
</dbReference>
<dbReference type="AlphaFoldDB" id="A0A8J0UWU0"/>
<evidence type="ECO:0000313" key="19">
    <source>
        <dbReference type="RefSeq" id="XP_018111052.1"/>
    </source>
</evidence>
<dbReference type="GO" id="GO:0005829">
    <property type="term" value="C:cytosol"/>
    <property type="evidence" value="ECO:0000318"/>
    <property type="project" value="GO_Central"/>
</dbReference>
<dbReference type="Xenbase" id="XB-GENE-973633">
    <property type="gene designation" value="mpi.S"/>
</dbReference>
<evidence type="ECO:0000256" key="8">
    <source>
        <dbReference type="ARBA" id="ARBA00023235"/>
    </source>
</evidence>
<dbReference type="NCBIfam" id="TIGR00218">
    <property type="entry name" value="manA"/>
    <property type="match status" value="1"/>
</dbReference>
<dbReference type="PRINTS" id="PR00714">
    <property type="entry name" value="MAN6PISMRASE"/>
</dbReference>
<dbReference type="InterPro" id="IPR046456">
    <property type="entry name" value="PMI_typeI_C"/>
</dbReference>